<dbReference type="AlphaFoldDB" id="Q09DZ8"/>
<dbReference type="SUPFAM" id="SSF48452">
    <property type="entry name" value="TPR-like"/>
    <property type="match status" value="1"/>
</dbReference>
<evidence type="ECO:0000313" key="3">
    <source>
        <dbReference type="Proteomes" id="UP000032702"/>
    </source>
</evidence>
<comment type="caution">
    <text evidence="2">The sequence shown here is derived from an EMBL/GenBank/DDBJ whole genome shotgun (WGS) entry which is preliminary data.</text>
</comment>
<organism evidence="2 3">
    <name type="scientific">Stigmatella aurantiaca (strain DW4/3-1)</name>
    <dbReference type="NCBI Taxonomy" id="378806"/>
    <lineage>
        <taxon>Bacteria</taxon>
        <taxon>Pseudomonadati</taxon>
        <taxon>Myxococcota</taxon>
        <taxon>Myxococcia</taxon>
        <taxon>Myxococcales</taxon>
        <taxon>Cystobacterineae</taxon>
        <taxon>Archangiaceae</taxon>
        <taxon>Stigmatella</taxon>
    </lineage>
</organism>
<accession>Q09DZ8</accession>
<feature type="region of interest" description="Disordered" evidence="1">
    <location>
        <begin position="1"/>
        <end position="64"/>
    </location>
</feature>
<dbReference type="InterPro" id="IPR011990">
    <property type="entry name" value="TPR-like_helical_dom_sf"/>
</dbReference>
<evidence type="ECO:0000313" key="2">
    <source>
        <dbReference type="EMBL" id="EAU69953.1"/>
    </source>
</evidence>
<proteinExistence type="predicted"/>
<dbReference type="Gene3D" id="1.25.40.10">
    <property type="entry name" value="Tetratricopeptide repeat domain"/>
    <property type="match status" value="1"/>
</dbReference>
<evidence type="ECO:0000256" key="1">
    <source>
        <dbReference type="SAM" id="MobiDB-lite"/>
    </source>
</evidence>
<gene>
    <name evidence="2" type="ORF">STIAU_5527</name>
</gene>
<sequence length="694" mass="76641">MSAISTLRVVSEAPRPPRGDLAGGAKAAPGPTRAGPGWRNSHSPPRRTPPPRAARPALPHEGASARSCLEGGLAGWTILHPGGPFPLKMRPVFAPARLRPASPAPSRWFSALALCALLFMSGCTAYSRAVREGDEKTSQRKWMEAEAAYQRALAADPGSSEVTVKLRAMRKGWSQEVYSDAERAHTTGNLPQAQALLVRALELDSENEPARALLTQTLEARVAVAQQALQEERLQEARAEFDAVLSVAPEHPVARKGVDAVQVAWAKRWFKTAQQLEEGGKLGNALLGYLRADQERVGATAARERAEAVRQKLRDEVAYLVVTPPVVDKAESPDVAQRLAGGRLAAMLPKQVPIRVVTEAPESTVGLQLNVVLERVLPLKAVEQSQRTQRYLAGNRSVPNPRRKQFEEKLLQTERTLEEVERKQTGVLREYLRHQAELSTMRQAAERCRERERQVCLEAIQECGKAASELDKPGQVPDECNPAECARGACKQEESLLVQSATAVKTLELGLQVALEKSESQRREVQRGRDAVFREPITVEEPMYSDFVFDVELHRLTVKATVTSVLRDLTAPQAVPAPVTQDYDVTHEDLSHKGYDRYGVLADPVQLRDELELRVEVGDKAMEDLSKKVRERFDIYRQKRVEDARRGMVRPGAEDVVETAVRVLLLTADAPPADILQPLAQARGLQRPESLFGK</sequence>
<dbReference type="PATRIC" id="fig|378806.16.peg.9299"/>
<protein>
    <submittedName>
        <fullName evidence="2">Tetratricopeptide repeat domain protein</fullName>
    </submittedName>
</protein>
<name>Q09DZ8_STIAD</name>
<dbReference type="EMBL" id="AAMD01000002">
    <property type="protein sequence ID" value="EAU69953.1"/>
    <property type="molecule type" value="Genomic_DNA"/>
</dbReference>
<dbReference type="NCBIfam" id="NF040658">
    <property type="entry name" value="Myxo_OME_TraC"/>
    <property type="match status" value="1"/>
</dbReference>
<reference evidence="2 3" key="1">
    <citation type="submission" date="2006-04" db="EMBL/GenBank/DDBJ databases">
        <authorList>
            <person name="Nierman W.C."/>
        </authorList>
    </citation>
    <scope>NUCLEOTIDE SEQUENCE [LARGE SCALE GENOMIC DNA]</scope>
    <source>
        <strain evidence="2 3">DW4/3-1</strain>
    </source>
</reference>
<dbReference type="Proteomes" id="UP000032702">
    <property type="component" value="Unassembled WGS sequence"/>
</dbReference>